<dbReference type="SUPFAM" id="SSF49899">
    <property type="entry name" value="Concanavalin A-like lectins/glucanases"/>
    <property type="match status" value="1"/>
</dbReference>
<organism evidence="4 5">
    <name type="scientific">Nesidiocoris tenuis</name>
    <dbReference type="NCBI Taxonomy" id="355587"/>
    <lineage>
        <taxon>Eukaryota</taxon>
        <taxon>Metazoa</taxon>
        <taxon>Ecdysozoa</taxon>
        <taxon>Arthropoda</taxon>
        <taxon>Hexapoda</taxon>
        <taxon>Insecta</taxon>
        <taxon>Pterygota</taxon>
        <taxon>Neoptera</taxon>
        <taxon>Paraneoptera</taxon>
        <taxon>Hemiptera</taxon>
        <taxon>Heteroptera</taxon>
        <taxon>Panheteroptera</taxon>
        <taxon>Cimicomorpha</taxon>
        <taxon>Miridae</taxon>
        <taxon>Dicyphina</taxon>
        <taxon>Nesidiocoris</taxon>
    </lineage>
</organism>
<name>A0A6H5GSN4_9HEMI</name>
<dbReference type="PANTHER" id="PTHR15036">
    <property type="entry name" value="PIKACHURIN-LIKE PROTEIN"/>
    <property type="match status" value="1"/>
</dbReference>
<dbReference type="EMBL" id="CADCXU010016561">
    <property type="protein sequence ID" value="CAB0005591.1"/>
    <property type="molecule type" value="Genomic_DNA"/>
</dbReference>
<evidence type="ECO:0000256" key="2">
    <source>
        <dbReference type="PROSITE-ProRule" id="PRU00076"/>
    </source>
</evidence>
<gene>
    <name evidence="4" type="ORF">NTEN_LOCUS11068</name>
</gene>
<feature type="domain" description="EGF-like" evidence="3">
    <location>
        <begin position="310"/>
        <end position="341"/>
    </location>
</feature>
<dbReference type="GO" id="GO:0016020">
    <property type="term" value="C:membrane"/>
    <property type="evidence" value="ECO:0007669"/>
    <property type="project" value="UniProtKB-SubCell"/>
</dbReference>
<accession>A0A6H5GSN4</accession>
<dbReference type="InterPro" id="IPR000742">
    <property type="entry name" value="EGF"/>
</dbReference>
<proteinExistence type="predicted"/>
<dbReference type="InterPro" id="IPR013320">
    <property type="entry name" value="ConA-like_dom_sf"/>
</dbReference>
<dbReference type="SMART" id="SM00282">
    <property type="entry name" value="LamG"/>
    <property type="match status" value="1"/>
</dbReference>
<evidence type="ECO:0000313" key="5">
    <source>
        <dbReference type="Proteomes" id="UP000479000"/>
    </source>
</evidence>
<dbReference type="InterPro" id="IPR050372">
    <property type="entry name" value="Neurexin-related_CASP"/>
</dbReference>
<evidence type="ECO:0000313" key="4">
    <source>
        <dbReference type="EMBL" id="CAB0005591.1"/>
    </source>
</evidence>
<dbReference type="Gene3D" id="2.60.120.200">
    <property type="match status" value="2"/>
</dbReference>
<sequence>MEKSSKTFTISKYKVTIKSNRVNRAIPLFELLIKILTCSTLSDFGCRTSMGQWRRAVHRHKSRQIPRTGPQRTNVLRFGSGLQRAQPVDRIRHWICRLHKLPEDQRSGGRIGQSVGKVGHSGLRHLPGLPVQQQRRLPGGDQRKRLHLPVPAGIFRKRLPDDRRIVRLLPCFSIEMDIKPEDNRNRLLAYSSQNMNGNGDFILLLIRDQQIEFTVDTGSGKLSSQATNGRAYKKSLNLHTPLYLGGYDDTSISLHPSIYIKEGFKGCISSLKLNERPPTNLLKDATGASNVVQCHGAAHRTHEDSNSAYDDDLCGEQRCQNDGRCDHSDGTPVCQCTSDFG</sequence>
<dbReference type="AlphaFoldDB" id="A0A6H5GSN4"/>
<dbReference type="OrthoDB" id="10055367at2759"/>
<evidence type="ECO:0000256" key="1">
    <source>
        <dbReference type="ARBA" id="ARBA00023157"/>
    </source>
</evidence>
<evidence type="ECO:0000259" key="3">
    <source>
        <dbReference type="PROSITE" id="PS50026"/>
    </source>
</evidence>
<protein>
    <recommendedName>
        <fullName evidence="3">EGF-like domain-containing protein</fullName>
    </recommendedName>
</protein>
<reference evidence="4 5" key="1">
    <citation type="submission" date="2020-02" db="EMBL/GenBank/DDBJ databases">
        <authorList>
            <person name="Ferguson B K."/>
        </authorList>
    </citation>
    <scope>NUCLEOTIDE SEQUENCE [LARGE SCALE GENOMIC DNA]</scope>
</reference>
<dbReference type="PROSITE" id="PS50026">
    <property type="entry name" value="EGF_3"/>
    <property type="match status" value="1"/>
</dbReference>
<comment type="caution">
    <text evidence="2">Lacks conserved residue(s) required for the propagation of feature annotation.</text>
</comment>
<dbReference type="PANTHER" id="PTHR15036:SF85">
    <property type="entry name" value="SP2353, ISOFORM A"/>
    <property type="match status" value="1"/>
</dbReference>
<dbReference type="CDD" id="cd00110">
    <property type="entry name" value="LamG"/>
    <property type="match status" value="1"/>
</dbReference>
<keyword evidence="1" id="KW-1015">Disulfide bond</keyword>
<dbReference type="Proteomes" id="UP000479000">
    <property type="component" value="Unassembled WGS sequence"/>
</dbReference>
<keyword evidence="5" id="KW-1185">Reference proteome</keyword>
<dbReference type="Pfam" id="PF02210">
    <property type="entry name" value="Laminin_G_2"/>
    <property type="match status" value="1"/>
</dbReference>
<feature type="non-terminal residue" evidence="4">
    <location>
        <position position="341"/>
    </location>
</feature>
<dbReference type="InterPro" id="IPR001791">
    <property type="entry name" value="Laminin_G"/>
</dbReference>
<keyword evidence="2" id="KW-0245">EGF-like domain</keyword>